<gene>
    <name evidence="3" type="ORF">PSTG_07354</name>
</gene>
<feature type="domain" description="DUF6589" evidence="2">
    <location>
        <begin position="330"/>
        <end position="537"/>
    </location>
</feature>
<proteinExistence type="predicted"/>
<accession>A0A0L0VJL7</accession>
<evidence type="ECO:0000256" key="1">
    <source>
        <dbReference type="SAM" id="MobiDB-lite"/>
    </source>
</evidence>
<feature type="region of interest" description="Disordered" evidence="1">
    <location>
        <begin position="145"/>
        <end position="177"/>
    </location>
</feature>
<protein>
    <recommendedName>
        <fullName evidence="2">DUF6589 domain-containing protein</fullName>
    </recommendedName>
</protein>
<dbReference type="InterPro" id="IPR046496">
    <property type="entry name" value="DUF6589"/>
</dbReference>
<dbReference type="AlphaFoldDB" id="A0A0L0VJL7"/>
<organism evidence="3 4">
    <name type="scientific">Puccinia striiformis f. sp. tritici PST-78</name>
    <dbReference type="NCBI Taxonomy" id="1165861"/>
    <lineage>
        <taxon>Eukaryota</taxon>
        <taxon>Fungi</taxon>
        <taxon>Dikarya</taxon>
        <taxon>Basidiomycota</taxon>
        <taxon>Pucciniomycotina</taxon>
        <taxon>Pucciniomycetes</taxon>
        <taxon>Pucciniales</taxon>
        <taxon>Pucciniaceae</taxon>
        <taxon>Puccinia</taxon>
    </lineage>
</organism>
<dbReference type="STRING" id="1165861.A0A0L0VJL7"/>
<dbReference type="EMBL" id="AJIL01000046">
    <property type="protein sequence ID" value="KNE99426.1"/>
    <property type="molecule type" value="Genomic_DNA"/>
</dbReference>
<evidence type="ECO:0000313" key="4">
    <source>
        <dbReference type="Proteomes" id="UP000054564"/>
    </source>
</evidence>
<comment type="caution">
    <text evidence="3">The sequence shown here is derived from an EMBL/GenBank/DDBJ whole genome shotgun (WGS) entry which is preliminary data.</text>
</comment>
<sequence length="547" mass="62030">MTPKEFIFHFVSSENSKITYLCRYWSPNTGVKGAMDLVRALRNKIKETPLGRSLWEDLIQEEATKILIKEEPTRGLYTDRGFQSSMTVSAQFFKRIHRTKTEDHDCMISTVHMPFLYNILLGTLSQGSADEALDEEQQTTKALDEAVESDEISGSDHLEIPDKTGGIADEERHKNPRDRALQQARRVAVTMCSMLAFANNCHQNYLQLHNSVRFYACGVSEQVQEYLNYLGLCSLRRTATSAMISLAKESYFILRRFMRGKEGHLLAPTICINNIDTEQKVQQLSVGNRLVTFCGTWGYIHLPDHALLLTLNFDQMILKAYQDAIRKYYNSAIPTEPPTMEKISHEKANIQILKLMDASDNSVKGVGQVFQSILQQSGLTEDMFYTKLQPMDGDLGRVANFNCLRLQRMPAELPEDSLNNIQFQLGASHTLWNVASSISTHHFGNPKDNTDGGAWQYLKALGFPAEKAIQKKNFTLMVNQMERVFEATIYYCLRVVMKTATKKMFDQPAIIPTARCNRIVDKCYDRFCSVEARDSAAAGKCPQLSNT</sequence>
<evidence type="ECO:0000259" key="2">
    <source>
        <dbReference type="Pfam" id="PF20231"/>
    </source>
</evidence>
<name>A0A0L0VJL7_9BASI</name>
<keyword evidence="4" id="KW-1185">Reference proteome</keyword>
<dbReference type="Pfam" id="PF20231">
    <property type="entry name" value="DUF6589"/>
    <property type="match status" value="1"/>
</dbReference>
<reference evidence="4" key="1">
    <citation type="submission" date="2014-03" db="EMBL/GenBank/DDBJ databases">
        <title>The Genome Sequence of Puccinia striiformis f. sp. tritici PST-78.</title>
        <authorList>
            <consortium name="The Broad Institute Genome Sequencing Platform"/>
            <person name="Cuomo C."/>
            <person name="Hulbert S."/>
            <person name="Chen X."/>
            <person name="Walker B."/>
            <person name="Young S.K."/>
            <person name="Zeng Q."/>
            <person name="Gargeya S."/>
            <person name="Fitzgerald M."/>
            <person name="Haas B."/>
            <person name="Abouelleil A."/>
            <person name="Alvarado L."/>
            <person name="Arachchi H.M."/>
            <person name="Berlin A.M."/>
            <person name="Chapman S.B."/>
            <person name="Goldberg J."/>
            <person name="Griggs A."/>
            <person name="Gujja S."/>
            <person name="Hansen M."/>
            <person name="Howarth C."/>
            <person name="Imamovic A."/>
            <person name="Larimer J."/>
            <person name="McCowan C."/>
            <person name="Montmayeur A."/>
            <person name="Murphy C."/>
            <person name="Neiman D."/>
            <person name="Pearson M."/>
            <person name="Priest M."/>
            <person name="Roberts A."/>
            <person name="Saif S."/>
            <person name="Shea T."/>
            <person name="Sisk P."/>
            <person name="Sykes S."/>
            <person name="Wortman J."/>
            <person name="Nusbaum C."/>
            <person name="Birren B."/>
        </authorList>
    </citation>
    <scope>NUCLEOTIDE SEQUENCE [LARGE SCALE GENOMIC DNA]</scope>
    <source>
        <strain evidence="4">race PST-78</strain>
    </source>
</reference>
<dbReference type="Proteomes" id="UP000054564">
    <property type="component" value="Unassembled WGS sequence"/>
</dbReference>
<evidence type="ECO:0000313" key="3">
    <source>
        <dbReference type="EMBL" id="KNE99426.1"/>
    </source>
</evidence>